<dbReference type="Pfam" id="PF01925">
    <property type="entry name" value="TauE"/>
    <property type="match status" value="1"/>
</dbReference>
<comment type="subcellular location">
    <subcellularLocation>
        <location evidence="1 8">Cell membrane</location>
        <topology evidence="1 8">Multi-pass membrane protein</topology>
    </subcellularLocation>
</comment>
<feature type="transmembrane region" description="Helical" evidence="8">
    <location>
        <begin position="139"/>
        <end position="161"/>
    </location>
</feature>
<feature type="transmembrane region" description="Helical" evidence="8">
    <location>
        <begin position="199"/>
        <end position="222"/>
    </location>
</feature>
<feature type="transmembrane region" description="Helical" evidence="8">
    <location>
        <begin position="101"/>
        <end position="119"/>
    </location>
</feature>
<evidence type="ECO:0000256" key="5">
    <source>
        <dbReference type="ARBA" id="ARBA00022692"/>
    </source>
</evidence>
<evidence type="ECO:0000256" key="1">
    <source>
        <dbReference type="ARBA" id="ARBA00004651"/>
    </source>
</evidence>
<organism evidence="9 10">
    <name type="scientific">Marinobacter nanhaiticus D15-8W</name>
    <dbReference type="NCBI Taxonomy" id="626887"/>
    <lineage>
        <taxon>Bacteria</taxon>
        <taxon>Pseudomonadati</taxon>
        <taxon>Pseudomonadota</taxon>
        <taxon>Gammaproteobacteria</taxon>
        <taxon>Pseudomonadales</taxon>
        <taxon>Marinobacteraceae</taxon>
        <taxon>Marinobacter</taxon>
    </lineage>
</organism>
<evidence type="ECO:0000256" key="8">
    <source>
        <dbReference type="RuleBase" id="RU363041"/>
    </source>
</evidence>
<dbReference type="InterPro" id="IPR002781">
    <property type="entry name" value="TM_pro_TauE-like"/>
</dbReference>
<reference evidence="9 10" key="1">
    <citation type="journal article" date="2013" name="Genome Announc.">
        <title>Genome Sequence of the Polycyclic Aromatic Hydrocarbon-Degrading Bacterium Strain Marinobacter nanhaiticus D15-8WT.</title>
        <authorList>
            <person name="Cui Z."/>
            <person name="Gao W."/>
            <person name="Li Q."/>
            <person name="Xu G."/>
            <person name="Zheng L."/>
        </authorList>
    </citation>
    <scope>NUCLEOTIDE SEQUENCE [LARGE SCALE GENOMIC DNA]</scope>
    <source>
        <strain evidence="9 10">D15-8W</strain>
    </source>
</reference>
<evidence type="ECO:0000313" key="9">
    <source>
        <dbReference type="EMBL" id="ENO15938.1"/>
    </source>
</evidence>
<dbReference type="STRING" id="626887.J057_11316"/>
<keyword evidence="3" id="KW-0813">Transport</keyword>
<protein>
    <recommendedName>
        <fullName evidence="8">Probable membrane transporter protein</fullName>
    </recommendedName>
</protein>
<dbReference type="PANTHER" id="PTHR30269">
    <property type="entry name" value="TRANSMEMBRANE PROTEIN YFCA"/>
    <property type="match status" value="1"/>
</dbReference>
<comment type="caution">
    <text evidence="9">The sequence shown here is derived from an EMBL/GenBank/DDBJ whole genome shotgun (WGS) entry which is preliminary data.</text>
</comment>
<evidence type="ECO:0000256" key="2">
    <source>
        <dbReference type="ARBA" id="ARBA00009142"/>
    </source>
</evidence>
<dbReference type="RefSeq" id="WP_004580228.1">
    <property type="nucleotide sequence ID" value="NZ_AP028878.1"/>
</dbReference>
<evidence type="ECO:0000256" key="3">
    <source>
        <dbReference type="ARBA" id="ARBA00022448"/>
    </source>
</evidence>
<dbReference type="HOGENOM" id="CLU_054750_1_1_6"/>
<dbReference type="Proteomes" id="UP000013165">
    <property type="component" value="Unassembled WGS sequence"/>
</dbReference>
<feature type="transmembrane region" description="Helical" evidence="8">
    <location>
        <begin position="36"/>
        <end position="60"/>
    </location>
</feature>
<keyword evidence="6 8" id="KW-1133">Transmembrane helix</keyword>
<dbReference type="AlphaFoldDB" id="N6X4C5"/>
<dbReference type="PANTHER" id="PTHR30269:SF37">
    <property type="entry name" value="MEMBRANE TRANSPORTER PROTEIN"/>
    <property type="match status" value="1"/>
</dbReference>
<comment type="similarity">
    <text evidence="2 8">Belongs to the 4-toluene sulfonate uptake permease (TSUP) (TC 2.A.102) family.</text>
</comment>
<accession>N6X4C5</accession>
<keyword evidence="10" id="KW-1185">Reference proteome</keyword>
<keyword evidence="7 8" id="KW-0472">Membrane</keyword>
<feature type="transmembrane region" description="Helical" evidence="8">
    <location>
        <begin position="6"/>
        <end position="24"/>
    </location>
</feature>
<dbReference type="GO" id="GO:0005886">
    <property type="term" value="C:plasma membrane"/>
    <property type="evidence" value="ECO:0007669"/>
    <property type="project" value="UniProtKB-SubCell"/>
</dbReference>
<sequence length="255" mass="26960">MPIPPYWLFGAAIAFVAGALRGYTGFGFAMTMALGLLWFLPPVQVVPTVLMLDILGALGLLRHAWQHADHAILRRLLPAMLVASVIGVLVMHVLPDGPARLLVAFVCLAGALATLIKPARSHQTPADKRAHDLRFAVPAGGVSGLAMSMASAGGPPLMAYLAQTTLDAQVARATAILFFIAASMVALTGYTGVGALSANIIGLALFLWPLALGGAALGQWCFRRFPPASFRKLVSPLLIAMAAWLLMKELWMLAD</sequence>
<dbReference type="PATRIC" id="fig|626887.3.peg.2270"/>
<dbReference type="InterPro" id="IPR052017">
    <property type="entry name" value="TSUP"/>
</dbReference>
<evidence type="ECO:0000256" key="7">
    <source>
        <dbReference type="ARBA" id="ARBA00023136"/>
    </source>
</evidence>
<keyword evidence="4 8" id="KW-1003">Cell membrane</keyword>
<evidence type="ECO:0000256" key="4">
    <source>
        <dbReference type="ARBA" id="ARBA00022475"/>
    </source>
</evidence>
<feature type="transmembrane region" description="Helical" evidence="8">
    <location>
        <begin position="72"/>
        <end position="94"/>
    </location>
</feature>
<gene>
    <name evidence="9" type="ORF">J057_11316</name>
</gene>
<name>N6X4C5_9GAMM</name>
<dbReference type="OrthoDB" id="5739612at2"/>
<proteinExistence type="inferred from homology"/>
<feature type="transmembrane region" description="Helical" evidence="8">
    <location>
        <begin position="234"/>
        <end position="254"/>
    </location>
</feature>
<feature type="transmembrane region" description="Helical" evidence="8">
    <location>
        <begin position="173"/>
        <end position="193"/>
    </location>
</feature>
<dbReference type="EMBL" id="APLQ01000011">
    <property type="protein sequence ID" value="ENO15938.1"/>
    <property type="molecule type" value="Genomic_DNA"/>
</dbReference>
<dbReference type="eggNOG" id="COG0730">
    <property type="taxonomic scope" value="Bacteria"/>
</dbReference>
<evidence type="ECO:0000256" key="6">
    <source>
        <dbReference type="ARBA" id="ARBA00022989"/>
    </source>
</evidence>
<evidence type="ECO:0000313" key="10">
    <source>
        <dbReference type="Proteomes" id="UP000013165"/>
    </source>
</evidence>
<keyword evidence="5 8" id="KW-0812">Transmembrane</keyword>